<dbReference type="EMBL" id="ATMH01008840">
    <property type="protein sequence ID" value="EPY20779.1"/>
    <property type="molecule type" value="Genomic_DNA"/>
</dbReference>
<dbReference type="PANTHER" id="PTHR47267">
    <property type="match status" value="1"/>
</dbReference>
<dbReference type="AlphaFoldDB" id="S9TW08"/>
<protein>
    <submittedName>
        <fullName evidence="4">Haloacid dehalogenase hydrolase</fullName>
    </submittedName>
</protein>
<reference evidence="4 5" key="1">
    <citation type="journal article" date="2013" name="PLoS ONE">
        <title>Predicting the Proteins of Angomonas deanei, Strigomonas culicis and Their Respective Endosymbionts Reveals New Aspects of the Trypanosomatidae Family.</title>
        <authorList>
            <person name="Motta M.C."/>
            <person name="Martins A.C."/>
            <person name="de Souza S.S."/>
            <person name="Catta-Preta C.M."/>
            <person name="Silva R."/>
            <person name="Klein C.C."/>
            <person name="de Almeida L.G."/>
            <person name="de Lima Cunha O."/>
            <person name="Ciapina L.P."/>
            <person name="Brocchi M."/>
            <person name="Colabardini A.C."/>
            <person name="de Araujo Lima B."/>
            <person name="Machado C.R."/>
            <person name="de Almeida Soares C.M."/>
            <person name="Probst C.M."/>
            <person name="de Menezes C.B."/>
            <person name="Thompson C.E."/>
            <person name="Bartholomeu D.C."/>
            <person name="Gradia D.F."/>
            <person name="Pavoni D.P."/>
            <person name="Grisard E.C."/>
            <person name="Fantinatti-Garboggini F."/>
            <person name="Marchini F.K."/>
            <person name="Rodrigues-Luiz G.F."/>
            <person name="Wagner G."/>
            <person name="Goldman G.H."/>
            <person name="Fietto J.L."/>
            <person name="Elias M.C."/>
            <person name="Goldman M.H."/>
            <person name="Sagot M.F."/>
            <person name="Pereira M."/>
            <person name="Stoco P.H."/>
            <person name="de Mendonca-Neto R.P."/>
            <person name="Teixeira S.M."/>
            <person name="Maciel T.E."/>
            <person name="de Oliveira Mendes T.A."/>
            <person name="Urmenyi T.P."/>
            <person name="de Souza W."/>
            <person name="Schenkman S."/>
            <person name="de Vasconcelos A.T."/>
        </authorList>
    </citation>
    <scope>NUCLEOTIDE SEQUENCE [LARGE SCALE GENOMIC DNA]</scope>
</reference>
<evidence type="ECO:0000313" key="5">
    <source>
        <dbReference type="Proteomes" id="UP000015354"/>
    </source>
</evidence>
<dbReference type="SUPFAM" id="SSF56784">
    <property type="entry name" value="HAD-like"/>
    <property type="match status" value="1"/>
</dbReference>
<proteinExistence type="predicted"/>
<keyword evidence="3" id="KW-0460">Magnesium</keyword>
<keyword evidence="5" id="KW-1185">Reference proteome</keyword>
<dbReference type="Gene3D" id="3.40.50.1000">
    <property type="entry name" value="HAD superfamily/HAD-like"/>
    <property type="match status" value="1"/>
</dbReference>
<dbReference type="OrthoDB" id="27226at2759"/>
<evidence type="ECO:0000256" key="1">
    <source>
        <dbReference type="ARBA" id="ARBA00001946"/>
    </source>
</evidence>
<dbReference type="Gene3D" id="3.30.1240.10">
    <property type="match status" value="1"/>
</dbReference>
<dbReference type="PROSITE" id="PS01228">
    <property type="entry name" value="COF_1"/>
    <property type="match status" value="1"/>
</dbReference>
<dbReference type="Proteomes" id="UP000015354">
    <property type="component" value="Unassembled WGS sequence"/>
</dbReference>
<evidence type="ECO:0000256" key="3">
    <source>
        <dbReference type="ARBA" id="ARBA00022842"/>
    </source>
</evidence>
<dbReference type="InterPro" id="IPR036412">
    <property type="entry name" value="HAD-like_sf"/>
</dbReference>
<dbReference type="Pfam" id="PF08282">
    <property type="entry name" value="Hydrolase_3"/>
    <property type="match status" value="1"/>
</dbReference>
<gene>
    <name evidence="4" type="ORF">STCU_08840</name>
</gene>
<name>S9TW08_9TRYP</name>
<evidence type="ECO:0000313" key="4">
    <source>
        <dbReference type="EMBL" id="EPY20779.1"/>
    </source>
</evidence>
<evidence type="ECO:0000256" key="2">
    <source>
        <dbReference type="ARBA" id="ARBA00022801"/>
    </source>
</evidence>
<dbReference type="GO" id="GO:0016787">
    <property type="term" value="F:hydrolase activity"/>
    <property type="evidence" value="ECO:0007669"/>
    <property type="project" value="UniProtKB-KW"/>
</dbReference>
<sequence>MGFIVEMPSKSLYKVVASDMDGTLLNEHHRLTERTKKVLFDLIYHHGISFVFATGRHHYCVTAVKDDLNHYLEEQKALQAAQLAAAPHREAPGDVYLVSSNGARVHGADGTLVLTHDIPPALVAELYRDYGLLYTTKRKGFVKREGEPEDVVSVSVYTTTQWLMSAMFYSMGEMEEKFGFRPTLIQYPDAPALQNDLGTDSAFDYYPLTDVGKVCFRSFDLELLGQLERDLRARYQDGLEQEILSIAFSSDNCLDVMLGGVSKGSAISEIVALRSAKQPAAPVTLEQVVAFGDSMNDKEMLYTCGKGYYMRNAQQRLKEELSELQDRGVDCEETTSTNTEDGVARTLMAIYELQDW</sequence>
<dbReference type="InterPro" id="IPR023214">
    <property type="entry name" value="HAD_sf"/>
</dbReference>
<accession>S9TW08</accession>
<comment type="cofactor">
    <cofactor evidence="1">
        <name>Mg(2+)</name>
        <dbReference type="ChEBI" id="CHEBI:18420"/>
    </cofactor>
</comment>
<organism evidence="4 5">
    <name type="scientific">Strigomonas culicis</name>
    <dbReference type="NCBI Taxonomy" id="28005"/>
    <lineage>
        <taxon>Eukaryota</taxon>
        <taxon>Discoba</taxon>
        <taxon>Euglenozoa</taxon>
        <taxon>Kinetoplastea</taxon>
        <taxon>Metakinetoplastina</taxon>
        <taxon>Trypanosomatida</taxon>
        <taxon>Trypanosomatidae</taxon>
        <taxon>Strigomonadinae</taxon>
        <taxon>Strigomonas</taxon>
    </lineage>
</organism>
<comment type="caution">
    <text evidence="4">The sequence shown here is derived from an EMBL/GenBank/DDBJ whole genome shotgun (WGS) entry which is preliminary data.</text>
</comment>
<dbReference type="PANTHER" id="PTHR47267:SF4">
    <property type="entry name" value="PYRIDOXAL PHOSPHATE PHOSPHATASE YIGL"/>
    <property type="match status" value="1"/>
</dbReference>
<keyword evidence="2 4" id="KW-0378">Hydrolase</keyword>